<dbReference type="RefSeq" id="WP_338778775.1">
    <property type="nucleotide sequence ID" value="NZ_CP147407.1"/>
</dbReference>
<keyword evidence="1" id="KW-0472">Membrane</keyword>
<evidence type="ECO:0000256" key="1">
    <source>
        <dbReference type="SAM" id="Phobius"/>
    </source>
</evidence>
<evidence type="ECO:0000313" key="2">
    <source>
        <dbReference type="EMBL" id="WXB96655.1"/>
    </source>
</evidence>
<proteinExistence type="predicted"/>
<accession>A0ABZ2NG86</accession>
<organism evidence="2 3">
    <name type="scientific">Metabacillus sediminis</name>
    <dbReference type="NCBI Taxonomy" id="3117746"/>
    <lineage>
        <taxon>Bacteria</taxon>
        <taxon>Bacillati</taxon>
        <taxon>Bacillota</taxon>
        <taxon>Bacilli</taxon>
        <taxon>Bacillales</taxon>
        <taxon>Bacillaceae</taxon>
        <taxon>Metabacillus</taxon>
    </lineage>
</organism>
<keyword evidence="3" id="KW-1185">Reference proteome</keyword>
<name>A0ABZ2NG86_9BACI</name>
<evidence type="ECO:0000313" key="3">
    <source>
        <dbReference type="Proteomes" id="UP001377337"/>
    </source>
</evidence>
<gene>
    <name evidence="2" type="ORF">WCV65_19300</name>
</gene>
<protein>
    <submittedName>
        <fullName evidence="2">Uncharacterized protein</fullName>
    </submittedName>
</protein>
<sequence>MEKISTYSAEEILKVCHLLKLHNLFKSYAEENEISAQKLKQIKKETDSSYFGERYRELRDYLEQINTYTYRMKMEQPNFSQRLFFNSFRNKKWLCETVQHGYYSYSFKQTNVNIIKELSNFFKLDESSEINDLKVNVKVSTAYYNGIHLMPEQEYLDMMRDPHLSETNQLFLKDFLRNERQINSVALSKTTDMQHNLYGTAFIPSGNTLWLIETDKSDVLFLSSSVTGYLNMVQSDIKSLLTSAGDQKNEAKFGALPFLRNSSLVLLGIIILFLVNVQMWQDYRWFMMVLFWAQFQILIVLLAFIIKIKPSPKH</sequence>
<feature type="transmembrane region" description="Helical" evidence="1">
    <location>
        <begin position="285"/>
        <end position="306"/>
    </location>
</feature>
<feature type="transmembrane region" description="Helical" evidence="1">
    <location>
        <begin position="258"/>
        <end position="279"/>
    </location>
</feature>
<dbReference type="EMBL" id="CP147407">
    <property type="protein sequence ID" value="WXB96655.1"/>
    <property type="molecule type" value="Genomic_DNA"/>
</dbReference>
<dbReference type="Proteomes" id="UP001377337">
    <property type="component" value="Chromosome"/>
</dbReference>
<keyword evidence="1" id="KW-0812">Transmembrane</keyword>
<keyword evidence="1" id="KW-1133">Transmembrane helix</keyword>
<reference evidence="2 3" key="1">
    <citation type="submission" date="2024-02" db="EMBL/GenBank/DDBJ databases">
        <title>Seven novel Bacillus-like species.</title>
        <authorList>
            <person name="Liu G."/>
        </authorList>
    </citation>
    <scope>NUCLEOTIDE SEQUENCE [LARGE SCALE GENOMIC DNA]</scope>
    <source>
        <strain evidence="2 3">FJAT-52054</strain>
    </source>
</reference>